<dbReference type="SMART" id="SM00903">
    <property type="entry name" value="Flavin_Reduct"/>
    <property type="match status" value="1"/>
</dbReference>
<dbReference type="InterPro" id="IPR012349">
    <property type="entry name" value="Split_barrel_FMN-bd"/>
</dbReference>
<keyword evidence="1" id="KW-0560">Oxidoreductase</keyword>
<proteinExistence type="predicted"/>
<dbReference type="InterPro" id="IPR050268">
    <property type="entry name" value="NADH-dep_flavin_reductase"/>
</dbReference>
<accession>A0ABQ5UHF8</accession>
<name>A0ABQ5UHF8_9HYPH</name>
<reference evidence="3" key="2">
    <citation type="submission" date="2023-01" db="EMBL/GenBank/DDBJ databases">
        <title>Draft genome sequence of Devosia yakushimensis strain NBRC 103855.</title>
        <authorList>
            <person name="Sun Q."/>
            <person name="Mori K."/>
        </authorList>
    </citation>
    <scope>NUCLEOTIDE SEQUENCE</scope>
    <source>
        <strain evidence="3">NBRC 103855</strain>
    </source>
</reference>
<dbReference type="PANTHER" id="PTHR30466">
    <property type="entry name" value="FLAVIN REDUCTASE"/>
    <property type="match status" value="1"/>
</dbReference>
<evidence type="ECO:0000259" key="2">
    <source>
        <dbReference type="SMART" id="SM00903"/>
    </source>
</evidence>
<feature type="domain" description="Flavin reductase like" evidence="2">
    <location>
        <begin position="19"/>
        <end position="160"/>
    </location>
</feature>
<dbReference type="SUPFAM" id="SSF50475">
    <property type="entry name" value="FMN-binding split barrel"/>
    <property type="match status" value="1"/>
</dbReference>
<dbReference type="Gene3D" id="2.30.110.10">
    <property type="entry name" value="Electron Transport, Fmn-binding Protein, Chain A"/>
    <property type="match status" value="1"/>
</dbReference>
<dbReference type="InterPro" id="IPR002563">
    <property type="entry name" value="Flavin_Rdtase-like_dom"/>
</dbReference>
<reference evidence="3" key="1">
    <citation type="journal article" date="2014" name="Int. J. Syst. Evol. Microbiol.">
        <title>Complete genome of a new Firmicutes species belonging to the dominant human colonic microbiota ('Ruminococcus bicirculans') reveals two chromosomes and a selective capacity to utilize plant glucans.</title>
        <authorList>
            <consortium name="NISC Comparative Sequencing Program"/>
            <person name="Wegmann U."/>
            <person name="Louis P."/>
            <person name="Goesmann A."/>
            <person name="Henrissat B."/>
            <person name="Duncan S.H."/>
            <person name="Flint H.J."/>
        </authorList>
    </citation>
    <scope>NUCLEOTIDE SEQUENCE</scope>
    <source>
        <strain evidence="3">NBRC 103855</strain>
    </source>
</reference>
<evidence type="ECO:0000313" key="3">
    <source>
        <dbReference type="EMBL" id="GLQ10630.1"/>
    </source>
</evidence>
<dbReference type="Proteomes" id="UP001161406">
    <property type="component" value="Unassembled WGS sequence"/>
</dbReference>
<keyword evidence="4" id="KW-1185">Reference proteome</keyword>
<dbReference type="PANTHER" id="PTHR30466:SF1">
    <property type="entry name" value="FMN REDUCTASE (NADH) RUTF"/>
    <property type="match status" value="1"/>
</dbReference>
<sequence>MVTSDEVATPANKTIKSLFALVPTAVAVVTVGSGTQRYGATIGTLGALSLNPPLLMFALKQDAGLVGRLKVGAQIGINVLGVEQEDVALRFATPGIDRFATTRWCEERALPRLDSAMAWATGSVRDQLPLGDHVLITAIVGHTETEIGLPLIYWQRHFTSLVTEVCRHE</sequence>
<evidence type="ECO:0000313" key="4">
    <source>
        <dbReference type="Proteomes" id="UP001161406"/>
    </source>
</evidence>
<organism evidence="3 4">
    <name type="scientific">Devosia yakushimensis</name>
    <dbReference type="NCBI Taxonomy" id="470028"/>
    <lineage>
        <taxon>Bacteria</taxon>
        <taxon>Pseudomonadati</taxon>
        <taxon>Pseudomonadota</taxon>
        <taxon>Alphaproteobacteria</taxon>
        <taxon>Hyphomicrobiales</taxon>
        <taxon>Devosiaceae</taxon>
        <taxon>Devosia</taxon>
    </lineage>
</organism>
<gene>
    <name evidence="3" type="ORF">GCM10007913_25620</name>
</gene>
<dbReference type="RefSeq" id="WP_284391371.1">
    <property type="nucleotide sequence ID" value="NZ_BSNG01000001.1"/>
</dbReference>
<comment type="caution">
    <text evidence="3">The sequence shown here is derived from an EMBL/GenBank/DDBJ whole genome shotgun (WGS) entry which is preliminary data.</text>
</comment>
<protein>
    <recommendedName>
        <fullName evidence="2">Flavin reductase like domain-containing protein</fullName>
    </recommendedName>
</protein>
<evidence type="ECO:0000256" key="1">
    <source>
        <dbReference type="ARBA" id="ARBA00023002"/>
    </source>
</evidence>
<dbReference type="Pfam" id="PF01613">
    <property type="entry name" value="Flavin_Reduct"/>
    <property type="match status" value="1"/>
</dbReference>
<dbReference type="EMBL" id="BSNG01000001">
    <property type="protein sequence ID" value="GLQ10630.1"/>
    <property type="molecule type" value="Genomic_DNA"/>
</dbReference>